<reference evidence="1" key="1">
    <citation type="submission" date="2021-08" db="EMBL/GenBank/DDBJ databases">
        <title>The first chromosome-level gecko genome reveals the dynamic sex chromosomes of Neotropical dwarf geckos (Sphaerodactylidae: Sphaerodactylus).</title>
        <authorList>
            <person name="Pinto B.J."/>
            <person name="Keating S.E."/>
            <person name="Gamble T."/>
        </authorList>
    </citation>
    <scope>NUCLEOTIDE SEQUENCE</scope>
    <source>
        <strain evidence="1">TG3544</strain>
    </source>
</reference>
<accession>A0ACB8FRV5</accession>
<name>A0ACB8FRV5_9SAUR</name>
<evidence type="ECO:0000313" key="2">
    <source>
        <dbReference type="Proteomes" id="UP000827872"/>
    </source>
</evidence>
<evidence type="ECO:0000313" key="1">
    <source>
        <dbReference type="EMBL" id="KAH8008020.1"/>
    </source>
</evidence>
<protein>
    <submittedName>
        <fullName evidence="1">Ryncolin-1</fullName>
    </submittedName>
</protein>
<keyword evidence="2" id="KW-1185">Reference proteome</keyword>
<dbReference type="Proteomes" id="UP000827872">
    <property type="component" value="Linkage Group LG06"/>
</dbReference>
<sequence length="180" mass="21054">METDGGGWLVFQRRQDGSMHFYRDWESYKKGFGNQESEFWLGNDNIHLLTSNGRYLLRIDAEDFSNFRTFALYTGFQILSEKENYKLVLGAYSQGDMGDSLTVHNQMAFSTHERDNDISYTANCAELYKGGWWYKECHMSNLNGLYLKGDHSSYADGINWKSGKGYHYSYKYIAMKVRRQ</sequence>
<proteinExistence type="predicted"/>
<gene>
    <name evidence="1" type="ORF">K3G42_027153</name>
</gene>
<comment type="caution">
    <text evidence="1">The sequence shown here is derived from an EMBL/GenBank/DDBJ whole genome shotgun (WGS) entry which is preliminary data.</text>
</comment>
<dbReference type="EMBL" id="CM037619">
    <property type="protein sequence ID" value="KAH8008020.1"/>
    <property type="molecule type" value="Genomic_DNA"/>
</dbReference>
<organism evidence="1 2">
    <name type="scientific">Sphaerodactylus townsendi</name>
    <dbReference type="NCBI Taxonomy" id="933632"/>
    <lineage>
        <taxon>Eukaryota</taxon>
        <taxon>Metazoa</taxon>
        <taxon>Chordata</taxon>
        <taxon>Craniata</taxon>
        <taxon>Vertebrata</taxon>
        <taxon>Euteleostomi</taxon>
        <taxon>Lepidosauria</taxon>
        <taxon>Squamata</taxon>
        <taxon>Bifurcata</taxon>
        <taxon>Gekkota</taxon>
        <taxon>Sphaerodactylidae</taxon>
        <taxon>Sphaerodactylus</taxon>
    </lineage>
</organism>